<dbReference type="eggNOG" id="KOG4197">
    <property type="taxonomic scope" value="Eukaryota"/>
</dbReference>
<name>A0A0L0G2J1_9EUKA</name>
<reference evidence="6 7" key="1">
    <citation type="submission" date="2011-02" db="EMBL/GenBank/DDBJ databases">
        <title>The Genome Sequence of Sphaeroforma arctica JP610.</title>
        <authorList>
            <consortium name="The Broad Institute Genome Sequencing Platform"/>
            <person name="Russ C."/>
            <person name="Cuomo C."/>
            <person name="Young S.K."/>
            <person name="Zeng Q."/>
            <person name="Gargeya S."/>
            <person name="Alvarado L."/>
            <person name="Berlin A."/>
            <person name="Chapman S.B."/>
            <person name="Chen Z."/>
            <person name="Freedman E."/>
            <person name="Gellesch M."/>
            <person name="Goldberg J."/>
            <person name="Griggs A."/>
            <person name="Gujja S."/>
            <person name="Heilman E."/>
            <person name="Heiman D."/>
            <person name="Howarth C."/>
            <person name="Mehta T."/>
            <person name="Neiman D."/>
            <person name="Pearson M."/>
            <person name="Roberts A."/>
            <person name="Saif S."/>
            <person name="Shea T."/>
            <person name="Shenoy N."/>
            <person name="Sisk P."/>
            <person name="Stolte C."/>
            <person name="Sykes S."/>
            <person name="White J."/>
            <person name="Yandava C."/>
            <person name="Burger G."/>
            <person name="Gray M.W."/>
            <person name="Holland P.W.H."/>
            <person name="King N."/>
            <person name="Lang F.B.F."/>
            <person name="Roger A.J."/>
            <person name="Ruiz-Trillo I."/>
            <person name="Haas B."/>
            <person name="Nusbaum C."/>
            <person name="Birren B."/>
        </authorList>
    </citation>
    <scope>NUCLEOTIDE SEQUENCE [LARGE SCALE GENOMIC DNA]</scope>
    <source>
        <strain evidence="6 7">JP610</strain>
    </source>
</reference>
<gene>
    <name evidence="6" type="ORF">SARC_04693</name>
</gene>
<feature type="coiled-coil region" evidence="3">
    <location>
        <begin position="707"/>
        <end position="734"/>
    </location>
</feature>
<feature type="repeat" description="PPR" evidence="2">
    <location>
        <begin position="582"/>
        <end position="616"/>
    </location>
</feature>
<dbReference type="Pfam" id="PF13041">
    <property type="entry name" value="PPR_2"/>
    <property type="match status" value="1"/>
</dbReference>
<feature type="repeat" description="PPR" evidence="2">
    <location>
        <begin position="359"/>
        <end position="393"/>
    </location>
</feature>
<evidence type="ECO:0000259" key="5">
    <source>
        <dbReference type="Pfam" id="PF17177"/>
    </source>
</evidence>
<evidence type="ECO:0000256" key="2">
    <source>
        <dbReference type="PROSITE-ProRule" id="PRU00708"/>
    </source>
</evidence>
<feature type="repeat" description="PPR" evidence="2">
    <location>
        <begin position="429"/>
        <end position="463"/>
    </location>
</feature>
<feature type="domain" description="PROP1-like PPR" evidence="5">
    <location>
        <begin position="517"/>
        <end position="689"/>
    </location>
</feature>
<sequence>MVTYSNLLRSGFRTNTRQQYMTTISWMGYVQARVPQHTQRRQVVSASKGFNRVRIIPCVYESSQAYTYKQASTQVYVNKRAFTQASTQYQVLIQNGSPPDHLSNSIVHSYIKGYSNNDSQAEETDAEVRSQASTAPDIGVVSKFQIDPDSDSRASTAKKWATAESALRFTLMSGSTPDTVAYNKALSKAGELGLFSDVQRLFHEMVDKRVIRNFKTYEIVSKQASAHGGWEMLLTLLKDMNRSKISKNRDIFTRGLQACSKVRVDKCEASVAGQRLLLEMQKQAGIQIDVADYNYVLKACGTDRKPNMAKRILNDMDRLGLTPNKESYNLVLAACGNGGKFQACIHMLRSMARLGVDPDDTSYHGVMHAIKVHGRWDMALEYLREMHSIVIKPSTRTYNMAIAACLPQERYAEALEIFMEMPQMGVDYDTATYNNVMETCNSVGQWETTQKLFDDMRRRGQAVQGESHASCNSIGPNVTSYGIVLKAYTRTNNLEKALDLVRMGPTDGVVLDTGVYNNVLTLCDKHRRWPEAMSVLRSMEEAQVAYSRYTYNSVISLCRWGGGTSEALGLLRAMVEQGLQPDVYSYTSAISVCQQEGEWETAVCLLKEMHDRGVNPNTYTYNCAITACASADKLERALELFKEMERAGVARDKSTYGVLIECIVRCGGTTALVDTLYDSMTRAVPEVQMGWAKLTEKGELDLHHHNVNMANAAVRRLMAKLQQEQRTAEFVRNAGGMYTRHGMHTKVEKKGSHREQTQDRDEQDAVEQKDAALIGPVKLSKRPSLKRIVVGQSGQVLLEAVRSHLAQMTPPIKTYVLVQKVGCLKLDKDDLARWLLSNK</sequence>
<dbReference type="AlphaFoldDB" id="A0A0L0G2J1"/>
<keyword evidence="3" id="KW-0175">Coiled coil</keyword>
<feature type="repeat" description="PPR" evidence="2">
    <location>
        <begin position="324"/>
        <end position="358"/>
    </location>
</feature>
<dbReference type="STRING" id="667725.A0A0L0G2J1"/>
<protein>
    <recommendedName>
        <fullName evidence="5">PROP1-like PPR domain-containing protein</fullName>
    </recommendedName>
</protein>
<evidence type="ECO:0000313" key="6">
    <source>
        <dbReference type="EMBL" id="KNC83046.1"/>
    </source>
</evidence>
<feature type="repeat" description="PPR" evidence="2">
    <location>
        <begin position="394"/>
        <end position="428"/>
    </location>
</feature>
<feature type="compositionally biased region" description="Basic and acidic residues" evidence="4">
    <location>
        <begin position="745"/>
        <end position="760"/>
    </location>
</feature>
<dbReference type="GO" id="GO:0003729">
    <property type="term" value="F:mRNA binding"/>
    <property type="evidence" value="ECO:0007669"/>
    <property type="project" value="TreeGrafter"/>
</dbReference>
<feature type="repeat" description="PPR" evidence="2">
    <location>
        <begin position="289"/>
        <end position="323"/>
    </location>
</feature>
<dbReference type="PROSITE" id="PS51375">
    <property type="entry name" value="PPR"/>
    <property type="match status" value="8"/>
</dbReference>
<dbReference type="PANTHER" id="PTHR47938:SF35">
    <property type="entry name" value="PENTATRICOPEPTIDE REPEAT-CONTAINING PROTEIN 4, MITOCHONDRIAL-RELATED"/>
    <property type="match status" value="1"/>
</dbReference>
<dbReference type="Pfam" id="PF13812">
    <property type="entry name" value="PPR_3"/>
    <property type="match status" value="1"/>
</dbReference>
<evidence type="ECO:0000256" key="4">
    <source>
        <dbReference type="SAM" id="MobiDB-lite"/>
    </source>
</evidence>
<dbReference type="Gene3D" id="1.25.40.10">
    <property type="entry name" value="Tetratricopeptide repeat domain"/>
    <property type="match status" value="4"/>
</dbReference>
<dbReference type="OrthoDB" id="185373at2759"/>
<feature type="repeat" description="PPR" evidence="2">
    <location>
        <begin position="617"/>
        <end position="651"/>
    </location>
</feature>
<dbReference type="Pfam" id="PF17177">
    <property type="entry name" value="PPR_long"/>
    <property type="match status" value="1"/>
</dbReference>
<keyword evidence="1" id="KW-0677">Repeat</keyword>
<dbReference type="PANTHER" id="PTHR47938">
    <property type="entry name" value="RESPIRATORY COMPLEX I CHAPERONE (CIA84), PUTATIVE (AFU_ORTHOLOGUE AFUA_2G06020)-RELATED"/>
    <property type="match status" value="1"/>
</dbReference>
<dbReference type="EMBL" id="KQ241869">
    <property type="protein sequence ID" value="KNC83046.1"/>
    <property type="molecule type" value="Genomic_DNA"/>
</dbReference>
<dbReference type="RefSeq" id="XP_014156948.1">
    <property type="nucleotide sequence ID" value="XM_014301473.1"/>
</dbReference>
<proteinExistence type="predicted"/>
<evidence type="ECO:0000313" key="7">
    <source>
        <dbReference type="Proteomes" id="UP000054560"/>
    </source>
</evidence>
<evidence type="ECO:0000256" key="3">
    <source>
        <dbReference type="SAM" id="Coils"/>
    </source>
</evidence>
<dbReference type="Pfam" id="PF01535">
    <property type="entry name" value="PPR"/>
    <property type="match status" value="2"/>
</dbReference>
<keyword evidence="7" id="KW-1185">Reference proteome</keyword>
<dbReference type="InterPro" id="IPR033443">
    <property type="entry name" value="PROP1-like_PPR_dom"/>
</dbReference>
<evidence type="ECO:0000256" key="1">
    <source>
        <dbReference type="ARBA" id="ARBA00022737"/>
    </source>
</evidence>
<dbReference type="NCBIfam" id="TIGR00756">
    <property type="entry name" value="PPR"/>
    <property type="match status" value="4"/>
</dbReference>
<dbReference type="InterPro" id="IPR002885">
    <property type="entry name" value="PPR_rpt"/>
</dbReference>
<feature type="region of interest" description="Disordered" evidence="4">
    <location>
        <begin position="744"/>
        <end position="768"/>
    </location>
</feature>
<dbReference type="Proteomes" id="UP000054560">
    <property type="component" value="Unassembled WGS sequence"/>
</dbReference>
<feature type="repeat" description="PPR" evidence="2">
    <location>
        <begin position="547"/>
        <end position="581"/>
    </location>
</feature>
<dbReference type="GeneID" id="25905197"/>
<accession>A0A0L0G2J1</accession>
<dbReference type="InterPro" id="IPR011990">
    <property type="entry name" value="TPR-like_helical_dom_sf"/>
</dbReference>
<organism evidence="6 7">
    <name type="scientific">Sphaeroforma arctica JP610</name>
    <dbReference type="NCBI Taxonomy" id="667725"/>
    <lineage>
        <taxon>Eukaryota</taxon>
        <taxon>Ichthyosporea</taxon>
        <taxon>Ichthyophonida</taxon>
        <taxon>Sphaeroforma</taxon>
    </lineage>
</organism>